<protein>
    <submittedName>
        <fullName evidence="1">Uncharacterized protein</fullName>
    </submittedName>
</protein>
<reference evidence="1" key="1">
    <citation type="submission" date="2022-10" db="EMBL/GenBank/DDBJ databases">
        <authorList>
            <person name="Chen Y."/>
            <person name="Dougan E. K."/>
            <person name="Chan C."/>
            <person name="Rhodes N."/>
            <person name="Thang M."/>
        </authorList>
    </citation>
    <scope>NUCLEOTIDE SEQUENCE</scope>
</reference>
<evidence type="ECO:0000313" key="3">
    <source>
        <dbReference type="Proteomes" id="UP001152797"/>
    </source>
</evidence>
<dbReference type="Proteomes" id="UP001152797">
    <property type="component" value="Unassembled WGS sequence"/>
</dbReference>
<dbReference type="EMBL" id="CAMXCT010006505">
    <property type="protein sequence ID" value="CAI4014876.1"/>
    <property type="molecule type" value="Genomic_DNA"/>
</dbReference>
<keyword evidence="3" id="KW-1185">Reference proteome</keyword>
<proteinExistence type="predicted"/>
<name>A0A9P1GI73_9DINO</name>
<organism evidence="1">
    <name type="scientific">Cladocopium goreaui</name>
    <dbReference type="NCBI Taxonomy" id="2562237"/>
    <lineage>
        <taxon>Eukaryota</taxon>
        <taxon>Sar</taxon>
        <taxon>Alveolata</taxon>
        <taxon>Dinophyceae</taxon>
        <taxon>Suessiales</taxon>
        <taxon>Symbiodiniaceae</taxon>
        <taxon>Cladocopium</taxon>
    </lineage>
</organism>
<sequence length="158" mass="17893">MQLLSIVLRVILPDGQHKEKLAKVRREHNLQNYTFKYTVSDPSQGPQELWSLRDEHNLEDLIATYLENQAQASSLIVPLILAAPEKRCLEEALPRHVWTPPTSIDEDAPARFVSDKTFINVQHLHKLRAIQTEPVADNSDMGPKLCLTLADLADPELV</sequence>
<dbReference type="EMBL" id="CAMXCT020006505">
    <property type="protein sequence ID" value="CAL1168251.1"/>
    <property type="molecule type" value="Genomic_DNA"/>
</dbReference>
<evidence type="ECO:0000313" key="1">
    <source>
        <dbReference type="EMBL" id="CAI4014876.1"/>
    </source>
</evidence>
<accession>A0A9P1GI73</accession>
<gene>
    <name evidence="1" type="ORF">C1SCF055_LOCUS39739</name>
</gene>
<evidence type="ECO:0000313" key="2">
    <source>
        <dbReference type="EMBL" id="CAL1168251.1"/>
    </source>
</evidence>
<reference evidence="2" key="2">
    <citation type="submission" date="2024-04" db="EMBL/GenBank/DDBJ databases">
        <authorList>
            <person name="Chen Y."/>
            <person name="Shah S."/>
            <person name="Dougan E. K."/>
            <person name="Thang M."/>
            <person name="Chan C."/>
        </authorList>
    </citation>
    <scope>NUCLEOTIDE SEQUENCE [LARGE SCALE GENOMIC DNA]</scope>
</reference>
<dbReference type="EMBL" id="CAMXCT030006505">
    <property type="protein sequence ID" value="CAL4802188.1"/>
    <property type="molecule type" value="Genomic_DNA"/>
</dbReference>
<comment type="caution">
    <text evidence="1">The sequence shown here is derived from an EMBL/GenBank/DDBJ whole genome shotgun (WGS) entry which is preliminary data.</text>
</comment>
<dbReference type="AlphaFoldDB" id="A0A9P1GI73"/>